<keyword evidence="2" id="KW-1185">Reference proteome</keyword>
<dbReference type="InterPro" id="IPR046229">
    <property type="entry name" value="TnpC-like"/>
</dbReference>
<evidence type="ECO:0000313" key="2">
    <source>
        <dbReference type="Proteomes" id="UP000267017"/>
    </source>
</evidence>
<dbReference type="OrthoDB" id="1707883at2"/>
<gene>
    <name evidence="1" type="ORF">EHV15_33890</name>
</gene>
<proteinExistence type="predicted"/>
<dbReference type="RefSeq" id="WP_128635702.1">
    <property type="nucleotide sequence ID" value="NZ_RRCN01000002.1"/>
</dbReference>
<dbReference type="EMBL" id="RRCN01000002">
    <property type="protein sequence ID" value="RRJ54602.1"/>
    <property type="molecule type" value="Genomic_DNA"/>
</dbReference>
<sequence>MSNETPNTEGIIKYAKLKTEKSIQKVEEAIKKMIKKQMKINFNSISAESGVSKAFLYRNTKLRDRIETLRKQQEGLPSIKQVKRNMSDASKDVIIASLRKRVKHLEKENKEIKEQLKIQYGVCKIVCVNSKTY</sequence>
<accession>A0A3P3T9H6</accession>
<organism evidence="1 2">
    <name type="scientific">Paenibacillus oralis</name>
    <dbReference type="NCBI Taxonomy" id="2490856"/>
    <lineage>
        <taxon>Bacteria</taxon>
        <taxon>Bacillati</taxon>
        <taxon>Bacillota</taxon>
        <taxon>Bacilli</taxon>
        <taxon>Bacillales</taxon>
        <taxon>Paenibacillaceae</taxon>
        <taxon>Paenibacillus</taxon>
    </lineage>
</organism>
<protein>
    <submittedName>
        <fullName evidence="1">Transposase</fullName>
    </submittedName>
</protein>
<dbReference type="Pfam" id="PF19776">
    <property type="entry name" value="DUF6262"/>
    <property type="match status" value="1"/>
</dbReference>
<name>A0A3P3T9H6_9BACL</name>
<dbReference type="Proteomes" id="UP000267017">
    <property type="component" value="Unassembled WGS sequence"/>
</dbReference>
<comment type="caution">
    <text evidence="1">The sequence shown here is derived from an EMBL/GenBank/DDBJ whole genome shotgun (WGS) entry which is preliminary data.</text>
</comment>
<reference evidence="1 2" key="1">
    <citation type="submission" date="2018-11" db="EMBL/GenBank/DDBJ databases">
        <title>Genome sequencing of Paenibacillus sp. KCOM 3021 (= ChDC PVNT-B20).</title>
        <authorList>
            <person name="Kook J.-K."/>
            <person name="Park S.-N."/>
            <person name="Lim Y.K."/>
        </authorList>
    </citation>
    <scope>NUCLEOTIDE SEQUENCE [LARGE SCALE GENOMIC DNA]</scope>
    <source>
        <strain evidence="1 2">KCOM 3021</strain>
    </source>
</reference>
<evidence type="ECO:0000313" key="1">
    <source>
        <dbReference type="EMBL" id="RRJ54602.1"/>
    </source>
</evidence>
<dbReference type="AlphaFoldDB" id="A0A3P3T9H6"/>